<reference evidence="1 2" key="1">
    <citation type="journal article" date="2018" name="Sci. Rep.">
        <title>Characterisation of pathogen-specific regions and novel effector candidates in Fusarium oxysporum f. sp. cepae.</title>
        <authorList>
            <person name="Armitage A.D."/>
            <person name="Taylor A."/>
            <person name="Sobczyk M.K."/>
            <person name="Baxter L."/>
            <person name="Greenfield B.P."/>
            <person name="Bates H.J."/>
            <person name="Wilson F."/>
            <person name="Jackson A.C."/>
            <person name="Ott S."/>
            <person name="Harrison R.J."/>
            <person name="Clarkson J.P."/>
        </authorList>
    </citation>
    <scope>NUCLEOTIDE SEQUENCE [LARGE SCALE GENOMIC DNA]</scope>
    <source>
        <strain evidence="1 2">FoC_Fus2</strain>
    </source>
</reference>
<dbReference type="EMBL" id="MRCU01000009">
    <property type="protein sequence ID" value="RKK11360.1"/>
    <property type="molecule type" value="Genomic_DNA"/>
</dbReference>
<sequence length="96" mass="10601">MTFGRVTVEVSSHHVHWGCNAQAGGCGETNDIAQKTCGTCKKTRCAGDDALAKTPENPVSGKRFEIGYLDHVDEKGEEHWYYFDPNAKRQSQIGNN</sequence>
<dbReference type="Proteomes" id="UP000270866">
    <property type="component" value="Chromosome 11"/>
</dbReference>
<evidence type="ECO:0008006" key="3">
    <source>
        <dbReference type="Google" id="ProtNLM"/>
    </source>
</evidence>
<organism evidence="1 2">
    <name type="scientific">Fusarium oxysporum f. sp. cepae</name>
    <dbReference type="NCBI Taxonomy" id="396571"/>
    <lineage>
        <taxon>Eukaryota</taxon>
        <taxon>Fungi</taxon>
        <taxon>Dikarya</taxon>
        <taxon>Ascomycota</taxon>
        <taxon>Pezizomycotina</taxon>
        <taxon>Sordariomycetes</taxon>
        <taxon>Hypocreomycetidae</taxon>
        <taxon>Hypocreales</taxon>
        <taxon>Nectriaceae</taxon>
        <taxon>Fusarium</taxon>
        <taxon>Fusarium oxysporum species complex</taxon>
    </lineage>
</organism>
<gene>
    <name evidence="1" type="ORF">BFJ65_g13244</name>
</gene>
<proteinExistence type="predicted"/>
<dbReference type="AlphaFoldDB" id="A0A3L6N1P1"/>
<evidence type="ECO:0000313" key="1">
    <source>
        <dbReference type="EMBL" id="RKK11360.1"/>
    </source>
</evidence>
<comment type="caution">
    <text evidence="1">The sequence shown here is derived from an EMBL/GenBank/DDBJ whole genome shotgun (WGS) entry which is preliminary data.</text>
</comment>
<protein>
    <recommendedName>
        <fullName evidence="3">RanBP2-type domain-containing protein</fullName>
    </recommendedName>
</protein>
<name>A0A3L6N1P1_FUSOX</name>
<accession>A0A3L6N1P1</accession>
<evidence type="ECO:0000313" key="2">
    <source>
        <dbReference type="Proteomes" id="UP000270866"/>
    </source>
</evidence>